<sequence length="150" mass="16784">MKPRIDYAAAAPKAYQALLALDAHVRACGIAPSLLDLVNVRTSQLNGCSLCIYLHTAEARQRGESEERLYLLSAWRESSLYSDRERAALEWAETLTLVSHTHVPDEVYELVRPHFSEEELVKLTIAVGSMNAFNRLAISMRAVHPARHTA</sequence>
<dbReference type="RefSeq" id="WP_251780877.1">
    <property type="nucleotide sequence ID" value="NZ_JAMKFE010000018.1"/>
</dbReference>
<dbReference type="Proteomes" id="UP001165541">
    <property type="component" value="Unassembled WGS sequence"/>
</dbReference>
<dbReference type="InterPro" id="IPR003779">
    <property type="entry name" value="CMD-like"/>
</dbReference>
<dbReference type="NCBIfam" id="TIGR00778">
    <property type="entry name" value="ahpD_dom"/>
    <property type="match status" value="1"/>
</dbReference>
<protein>
    <submittedName>
        <fullName evidence="2">Carboxymuconolactone decarboxylase family protein</fullName>
    </submittedName>
</protein>
<name>A0ABT0YUI1_9BURK</name>
<evidence type="ECO:0000313" key="3">
    <source>
        <dbReference type="Proteomes" id="UP001165541"/>
    </source>
</evidence>
<gene>
    <name evidence="2" type="ORF">M8A51_22975</name>
</gene>
<reference evidence="2" key="1">
    <citation type="submission" date="2022-05" db="EMBL/GenBank/DDBJ databases">
        <title>Schlegelella sp. nov., isolated from mangrove soil.</title>
        <authorList>
            <person name="Liu Y."/>
            <person name="Ge X."/>
            <person name="Liu W."/>
        </authorList>
    </citation>
    <scope>NUCLEOTIDE SEQUENCE</scope>
    <source>
        <strain evidence="2">S2-27</strain>
    </source>
</reference>
<organism evidence="2 3">
    <name type="scientific">Caldimonas mangrovi</name>
    <dbReference type="NCBI Taxonomy" id="2944811"/>
    <lineage>
        <taxon>Bacteria</taxon>
        <taxon>Pseudomonadati</taxon>
        <taxon>Pseudomonadota</taxon>
        <taxon>Betaproteobacteria</taxon>
        <taxon>Burkholderiales</taxon>
        <taxon>Sphaerotilaceae</taxon>
        <taxon>Caldimonas</taxon>
    </lineage>
</organism>
<feature type="domain" description="Carboxymuconolactone decarboxylase-like" evidence="1">
    <location>
        <begin position="12"/>
        <end position="93"/>
    </location>
</feature>
<proteinExistence type="predicted"/>
<dbReference type="Pfam" id="PF02627">
    <property type="entry name" value="CMD"/>
    <property type="match status" value="1"/>
</dbReference>
<dbReference type="InterPro" id="IPR004675">
    <property type="entry name" value="AhpD_core"/>
</dbReference>
<dbReference type="InterPro" id="IPR029032">
    <property type="entry name" value="AhpD-like"/>
</dbReference>
<dbReference type="Gene3D" id="1.20.1290.10">
    <property type="entry name" value="AhpD-like"/>
    <property type="match status" value="1"/>
</dbReference>
<dbReference type="EMBL" id="JAMKFE010000018">
    <property type="protein sequence ID" value="MCM5682401.1"/>
    <property type="molecule type" value="Genomic_DNA"/>
</dbReference>
<evidence type="ECO:0000259" key="1">
    <source>
        <dbReference type="Pfam" id="PF02627"/>
    </source>
</evidence>
<dbReference type="PANTHER" id="PTHR34846">
    <property type="entry name" value="4-CARBOXYMUCONOLACTONE DECARBOXYLASE FAMILY PROTEIN (AFU_ORTHOLOGUE AFUA_6G11590)"/>
    <property type="match status" value="1"/>
</dbReference>
<accession>A0ABT0YUI1</accession>
<dbReference type="PANTHER" id="PTHR34846:SF10">
    <property type="entry name" value="CYTOPLASMIC PROTEIN"/>
    <property type="match status" value="1"/>
</dbReference>
<evidence type="ECO:0000313" key="2">
    <source>
        <dbReference type="EMBL" id="MCM5682401.1"/>
    </source>
</evidence>
<keyword evidence="3" id="KW-1185">Reference proteome</keyword>
<dbReference type="SUPFAM" id="SSF69118">
    <property type="entry name" value="AhpD-like"/>
    <property type="match status" value="1"/>
</dbReference>
<comment type="caution">
    <text evidence="2">The sequence shown here is derived from an EMBL/GenBank/DDBJ whole genome shotgun (WGS) entry which is preliminary data.</text>
</comment>